<dbReference type="AlphaFoldDB" id="A0A650GBN4"/>
<dbReference type="EMBL" id="MN056360">
    <property type="protein sequence ID" value="QGW48410.1"/>
    <property type="molecule type" value="Genomic_DNA"/>
</dbReference>
<evidence type="ECO:0000313" key="1">
    <source>
        <dbReference type="EMBL" id="QGW48410.1"/>
    </source>
</evidence>
<gene>
    <name evidence="1" type="primary">orf91b</name>
</gene>
<accession>A0A650GBN4</accession>
<organism evidence="1">
    <name type="scientific">Raphanus sativus</name>
    <name type="common">Radish</name>
    <name type="synonym">Raphanus raphanistrum var. sativus</name>
    <dbReference type="NCBI Taxonomy" id="3726"/>
    <lineage>
        <taxon>Eukaryota</taxon>
        <taxon>Viridiplantae</taxon>
        <taxon>Streptophyta</taxon>
        <taxon>Embryophyta</taxon>
        <taxon>Tracheophyta</taxon>
        <taxon>Spermatophyta</taxon>
        <taxon>Magnoliopsida</taxon>
        <taxon>eudicotyledons</taxon>
        <taxon>Gunneridae</taxon>
        <taxon>Pentapetalae</taxon>
        <taxon>rosids</taxon>
        <taxon>malvids</taxon>
        <taxon>Brassicales</taxon>
        <taxon>Brassicaceae</taxon>
        <taxon>Brassiceae</taxon>
        <taxon>Raphanus</taxon>
    </lineage>
</organism>
<geneLocation type="mitochondrion" evidence="1"/>
<keyword evidence="1" id="KW-0496">Mitochondrion</keyword>
<protein>
    <submittedName>
        <fullName evidence="1">Uncharacterized protein</fullName>
    </submittedName>
</protein>
<proteinExistence type="predicted"/>
<reference evidence="1" key="1">
    <citation type="submission" date="2019-06" db="EMBL/GenBank/DDBJ databases">
        <title>Complete mitochondrial genome sequencing of NWB CMS and Normal type.</title>
        <authorList>
            <person name="Zhang L."/>
            <person name="Wang Q."/>
            <person name="Wang Y."/>
        </authorList>
    </citation>
    <scope>NUCLEOTIDE SEQUENCE</scope>
    <source>
        <strain evidence="1">YB-A</strain>
    </source>
</reference>
<name>A0A650GBN4_RAPSA</name>
<sequence length="91" mass="10057">MRVSATAFANVVQSVACSLDLSFTLINATRSTQSFQAFLVSCLFRCWGFPREDGVDGYLIPGDGLLPWGRRENDGTSNRATSGHYLLVRMH</sequence>